<proteinExistence type="predicted"/>
<protein>
    <recommendedName>
        <fullName evidence="1">diguanylate cyclase</fullName>
        <ecNumber evidence="1">2.7.7.65</ecNumber>
    </recommendedName>
</protein>
<dbReference type="NCBIfam" id="TIGR00254">
    <property type="entry name" value="GGDEF"/>
    <property type="match status" value="1"/>
</dbReference>
<comment type="catalytic activity">
    <reaction evidence="2">
        <text>2 GTP = 3',3'-c-di-GMP + 2 diphosphate</text>
        <dbReference type="Rhea" id="RHEA:24898"/>
        <dbReference type="ChEBI" id="CHEBI:33019"/>
        <dbReference type="ChEBI" id="CHEBI:37565"/>
        <dbReference type="ChEBI" id="CHEBI:58805"/>
        <dbReference type="EC" id="2.7.7.65"/>
    </reaction>
</comment>
<evidence type="ECO:0000313" key="7">
    <source>
        <dbReference type="Proteomes" id="UP001499988"/>
    </source>
</evidence>
<keyword evidence="4" id="KW-0472">Membrane</keyword>
<evidence type="ECO:0000256" key="1">
    <source>
        <dbReference type="ARBA" id="ARBA00012528"/>
    </source>
</evidence>
<dbReference type="Gene3D" id="3.30.70.270">
    <property type="match status" value="1"/>
</dbReference>
<dbReference type="PROSITE" id="PS50887">
    <property type="entry name" value="GGDEF"/>
    <property type="match status" value="1"/>
</dbReference>
<dbReference type="InterPro" id="IPR050469">
    <property type="entry name" value="Diguanylate_Cyclase"/>
</dbReference>
<keyword evidence="3" id="KW-0175">Coiled coil</keyword>
<evidence type="ECO:0000256" key="2">
    <source>
        <dbReference type="ARBA" id="ARBA00034247"/>
    </source>
</evidence>
<feature type="coiled-coil region" evidence="3">
    <location>
        <begin position="163"/>
        <end position="197"/>
    </location>
</feature>
<dbReference type="SUPFAM" id="SSF55073">
    <property type="entry name" value="Nucleotide cyclase"/>
    <property type="match status" value="1"/>
</dbReference>
<evidence type="ECO:0000256" key="4">
    <source>
        <dbReference type="SAM" id="Phobius"/>
    </source>
</evidence>
<comment type="caution">
    <text evidence="6">The sequence shown here is derived from an EMBL/GenBank/DDBJ whole genome shotgun (WGS) entry which is preliminary data.</text>
</comment>
<sequence>MLGSTLTLLGMQALLYLLFAHRHLAPQLLLTLLLFAALLLPVAGASALLAAALLLQRPPPARWQQSVLLLLCLFGWLCPTAVAYLCLTGLALYLQWQLVKTPASLSARVSLLCLLLLTLEPLFRLQLAPALSALLLLSWQLSQLLFPVRQQLESQRRTQQLYLSSKQRHLNQHQQRLTQLQSELTELSQQNRLLKEKNWVDALTGLRNRLYFDEQLTRETARSARDQSPLALLMIDLDHFKRVNDSYGHPIGDEVLQEVARRLYYSLRRPADALCRIGGEEFAVLLPSTNEQGALHVAEVIGTHIAAKPFQTSRGELHITVSIGCASLTHQTDGQLLHTQADNALYLAKQRGRNRIECASHAAALAVPTTTSAPH</sequence>
<dbReference type="Proteomes" id="UP001499988">
    <property type="component" value="Unassembled WGS sequence"/>
</dbReference>
<feature type="transmembrane region" description="Helical" evidence="4">
    <location>
        <begin position="30"/>
        <end position="55"/>
    </location>
</feature>
<name>A0ABP9F960_9GAMM</name>
<accession>A0ABP9F960</accession>
<dbReference type="PANTHER" id="PTHR45138">
    <property type="entry name" value="REGULATORY COMPONENTS OF SENSORY TRANSDUCTION SYSTEM"/>
    <property type="match status" value="1"/>
</dbReference>
<keyword evidence="7" id="KW-1185">Reference proteome</keyword>
<reference evidence="7" key="1">
    <citation type="journal article" date="2019" name="Int. J. Syst. Evol. Microbiol.">
        <title>The Global Catalogue of Microorganisms (GCM) 10K type strain sequencing project: providing services to taxonomists for standard genome sequencing and annotation.</title>
        <authorList>
            <consortium name="The Broad Institute Genomics Platform"/>
            <consortium name="The Broad Institute Genome Sequencing Center for Infectious Disease"/>
            <person name="Wu L."/>
            <person name="Ma J."/>
        </authorList>
    </citation>
    <scope>NUCLEOTIDE SEQUENCE [LARGE SCALE GENOMIC DNA]</scope>
    <source>
        <strain evidence="7">JCM 18401</strain>
    </source>
</reference>
<keyword evidence="4" id="KW-1133">Transmembrane helix</keyword>
<dbReference type="SMART" id="SM00267">
    <property type="entry name" value="GGDEF"/>
    <property type="match status" value="1"/>
</dbReference>
<feature type="transmembrane region" description="Helical" evidence="4">
    <location>
        <begin position="67"/>
        <end position="93"/>
    </location>
</feature>
<organism evidence="6 7">
    <name type="scientific">Ferrimonas pelagia</name>
    <dbReference type="NCBI Taxonomy" id="1177826"/>
    <lineage>
        <taxon>Bacteria</taxon>
        <taxon>Pseudomonadati</taxon>
        <taxon>Pseudomonadota</taxon>
        <taxon>Gammaproteobacteria</taxon>
        <taxon>Alteromonadales</taxon>
        <taxon>Ferrimonadaceae</taxon>
        <taxon>Ferrimonas</taxon>
    </lineage>
</organism>
<gene>
    <name evidence="6" type="ORF">GCM10023333_33020</name>
</gene>
<keyword evidence="4" id="KW-0812">Transmembrane</keyword>
<dbReference type="InterPro" id="IPR000160">
    <property type="entry name" value="GGDEF_dom"/>
</dbReference>
<dbReference type="EMBL" id="BAABJZ010000098">
    <property type="protein sequence ID" value="GAA4897128.1"/>
    <property type="molecule type" value="Genomic_DNA"/>
</dbReference>
<evidence type="ECO:0000259" key="5">
    <source>
        <dbReference type="PROSITE" id="PS50887"/>
    </source>
</evidence>
<dbReference type="Pfam" id="PF00990">
    <property type="entry name" value="GGDEF"/>
    <property type="match status" value="1"/>
</dbReference>
<dbReference type="EC" id="2.7.7.65" evidence="1"/>
<evidence type="ECO:0000256" key="3">
    <source>
        <dbReference type="SAM" id="Coils"/>
    </source>
</evidence>
<dbReference type="InterPro" id="IPR029787">
    <property type="entry name" value="Nucleotide_cyclase"/>
</dbReference>
<feature type="domain" description="GGDEF" evidence="5">
    <location>
        <begin position="228"/>
        <end position="361"/>
    </location>
</feature>
<dbReference type="InterPro" id="IPR043128">
    <property type="entry name" value="Rev_trsase/Diguanyl_cyclase"/>
</dbReference>
<dbReference type="PANTHER" id="PTHR45138:SF9">
    <property type="entry name" value="DIGUANYLATE CYCLASE DGCM-RELATED"/>
    <property type="match status" value="1"/>
</dbReference>
<evidence type="ECO:0000313" key="6">
    <source>
        <dbReference type="EMBL" id="GAA4897128.1"/>
    </source>
</evidence>
<dbReference type="CDD" id="cd01949">
    <property type="entry name" value="GGDEF"/>
    <property type="match status" value="1"/>
</dbReference>